<dbReference type="PANTHER" id="PTHR21299">
    <property type="entry name" value="CYTIDYLATE KINASE/PANTOATE-BETA-ALANINE LIGASE"/>
    <property type="match status" value="1"/>
</dbReference>
<reference evidence="10 11" key="1">
    <citation type="submission" date="2014-09" db="EMBL/GenBank/DDBJ databases">
        <title>Alistipes sp. 627, sp. nov., a novel member of the family Rikenellaceae isolated from human faeces.</title>
        <authorList>
            <person name="Shkoporov A.N."/>
            <person name="Chaplin A.V."/>
            <person name="Motuzova O.V."/>
            <person name="Kafarskaia L.I."/>
            <person name="Khokhlova E.V."/>
            <person name="Efimov B.A."/>
        </authorList>
    </citation>
    <scope>NUCLEOTIDE SEQUENCE [LARGE SCALE GENOMIC DNA]</scope>
    <source>
        <strain evidence="10 11">627</strain>
    </source>
</reference>
<evidence type="ECO:0000256" key="8">
    <source>
        <dbReference type="HAMAP-Rule" id="MF_00238"/>
    </source>
</evidence>
<dbReference type="EMBL" id="JRGF01000001">
    <property type="protein sequence ID" value="KHE42921.1"/>
    <property type="molecule type" value="Genomic_DNA"/>
</dbReference>
<accession>A0ABR4YKY7</accession>
<keyword evidence="3 8" id="KW-0547">Nucleotide-binding</keyword>
<dbReference type="RefSeq" id="WP_022063061.1">
    <property type="nucleotide sequence ID" value="NZ_JRGF01000001.1"/>
</dbReference>
<evidence type="ECO:0000256" key="5">
    <source>
        <dbReference type="ARBA" id="ARBA00022840"/>
    </source>
</evidence>
<comment type="caution">
    <text evidence="10">The sequence shown here is derived from an EMBL/GenBank/DDBJ whole genome shotgun (WGS) entry which is preliminary data.</text>
</comment>
<evidence type="ECO:0000313" key="10">
    <source>
        <dbReference type="EMBL" id="KHE42921.1"/>
    </source>
</evidence>
<sequence length="239" mass="26745">MNSSRNSAQDKKIVIAIDGFSSGGKSTFARMLAARLGYIFIDTGAMYRAVTLYGIEHGAIRNGVPDRERLVGMLGEIAISFRFNPRRQASDIYVNGECVEEKIRGIEVSAAVSSVSSIPEVRRKLVALQQRMGKDKGVVMDGRDIGTVVFPDAELKLFMTADPKVRAVRRYEELRARGDDVSLEEIERNIRARDRADQEREVSPLRMAPDAVVLNNSDMTLAQQMEWIEPILEEKIRGI</sequence>
<evidence type="ECO:0000259" key="9">
    <source>
        <dbReference type="Pfam" id="PF02224"/>
    </source>
</evidence>
<dbReference type="Gene3D" id="3.40.50.300">
    <property type="entry name" value="P-loop containing nucleotide triphosphate hydrolases"/>
    <property type="match status" value="1"/>
</dbReference>
<evidence type="ECO:0000313" key="11">
    <source>
        <dbReference type="Proteomes" id="UP000030889"/>
    </source>
</evidence>
<dbReference type="Proteomes" id="UP000030889">
    <property type="component" value="Unassembled WGS sequence"/>
</dbReference>
<dbReference type="Pfam" id="PF02224">
    <property type="entry name" value="Cytidylate_kin"/>
    <property type="match status" value="1"/>
</dbReference>
<dbReference type="PANTHER" id="PTHR21299:SF2">
    <property type="entry name" value="CYTIDYLATE KINASE"/>
    <property type="match status" value="1"/>
</dbReference>
<organism evidence="10 11">
    <name type="scientific">Alistipes inops</name>
    <dbReference type="NCBI Taxonomy" id="1501391"/>
    <lineage>
        <taxon>Bacteria</taxon>
        <taxon>Pseudomonadati</taxon>
        <taxon>Bacteroidota</taxon>
        <taxon>Bacteroidia</taxon>
        <taxon>Bacteroidales</taxon>
        <taxon>Rikenellaceae</taxon>
        <taxon>Alistipes</taxon>
    </lineage>
</organism>
<dbReference type="SUPFAM" id="SSF52540">
    <property type="entry name" value="P-loop containing nucleoside triphosphate hydrolases"/>
    <property type="match status" value="1"/>
</dbReference>
<keyword evidence="5 8" id="KW-0067">ATP-binding</keyword>
<name>A0ABR4YKY7_9BACT</name>
<dbReference type="CDD" id="cd02020">
    <property type="entry name" value="CMPK"/>
    <property type="match status" value="1"/>
</dbReference>
<keyword evidence="4 8" id="KW-0418">Kinase</keyword>
<comment type="catalytic activity">
    <reaction evidence="7 8">
        <text>CMP + ATP = CDP + ADP</text>
        <dbReference type="Rhea" id="RHEA:11600"/>
        <dbReference type="ChEBI" id="CHEBI:30616"/>
        <dbReference type="ChEBI" id="CHEBI:58069"/>
        <dbReference type="ChEBI" id="CHEBI:60377"/>
        <dbReference type="ChEBI" id="CHEBI:456216"/>
        <dbReference type="EC" id="2.7.4.25"/>
    </reaction>
</comment>
<keyword evidence="11" id="KW-1185">Reference proteome</keyword>
<evidence type="ECO:0000256" key="4">
    <source>
        <dbReference type="ARBA" id="ARBA00022777"/>
    </source>
</evidence>
<evidence type="ECO:0000256" key="7">
    <source>
        <dbReference type="ARBA" id="ARBA00048478"/>
    </source>
</evidence>
<comment type="catalytic activity">
    <reaction evidence="6 8">
        <text>dCMP + ATP = dCDP + ADP</text>
        <dbReference type="Rhea" id="RHEA:25094"/>
        <dbReference type="ChEBI" id="CHEBI:30616"/>
        <dbReference type="ChEBI" id="CHEBI:57566"/>
        <dbReference type="ChEBI" id="CHEBI:58593"/>
        <dbReference type="ChEBI" id="CHEBI:456216"/>
        <dbReference type="EC" id="2.7.4.25"/>
    </reaction>
</comment>
<proteinExistence type="inferred from homology"/>
<feature type="domain" description="Cytidylate kinase" evidence="9">
    <location>
        <begin position="15"/>
        <end position="228"/>
    </location>
</feature>
<dbReference type="InterPro" id="IPR003136">
    <property type="entry name" value="Cytidylate_kin"/>
</dbReference>
<evidence type="ECO:0000256" key="2">
    <source>
        <dbReference type="ARBA" id="ARBA00022679"/>
    </source>
</evidence>
<dbReference type="GO" id="GO:0016301">
    <property type="term" value="F:kinase activity"/>
    <property type="evidence" value="ECO:0007669"/>
    <property type="project" value="UniProtKB-KW"/>
</dbReference>
<dbReference type="EC" id="2.7.4.25" evidence="8"/>
<evidence type="ECO:0000256" key="6">
    <source>
        <dbReference type="ARBA" id="ARBA00047615"/>
    </source>
</evidence>
<feature type="binding site" evidence="8">
    <location>
        <begin position="19"/>
        <end position="27"/>
    </location>
    <ligand>
        <name>ATP</name>
        <dbReference type="ChEBI" id="CHEBI:30616"/>
    </ligand>
</feature>
<dbReference type="InterPro" id="IPR011994">
    <property type="entry name" value="Cytidylate_kinase_dom"/>
</dbReference>
<dbReference type="InterPro" id="IPR027417">
    <property type="entry name" value="P-loop_NTPase"/>
</dbReference>
<keyword evidence="8" id="KW-0963">Cytoplasm</keyword>
<dbReference type="HAMAP" id="MF_00238">
    <property type="entry name" value="Cytidyl_kinase_type1"/>
    <property type="match status" value="1"/>
</dbReference>
<keyword evidence="2 8" id="KW-0808">Transferase</keyword>
<protein>
    <recommendedName>
        <fullName evidence="8">Cytidylate kinase</fullName>
        <shortName evidence="8">CK</shortName>
        <ecNumber evidence="8">2.7.4.25</ecNumber>
    </recommendedName>
    <alternativeName>
        <fullName evidence="8">Cytidine monophosphate kinase</fullName>
        <shortName evidence="8">CMP kinase</shortName>
    </alternativeName>
</protein>
<dbReference type="NCBIfam" id="TIGR00017">
    <property type="entry name" value="cmk"/>
    <property type="match status" value="1"/>
</dbReference>
<evidence type="ECO:0000256" key="3">
    <source>
        <dbReference type="ARBA" id="ARBA00022741"/>
    </source>
</evidence>
<comment type="similarity">
    <text evidence="1 8">Belongs to the cytidylate kinase family. Type 1 subfamily.</text>
</comment>
<gene>
    <name evidence="8" type="primary">cmk</name>
    <name evidence="10" type="ORF">LG35_00105</name>
</gene>
<evidence type="ECO:0000256" key="1">
    <source>
        <dbReference type="ARBA" id="ARBA00009427"/>
    </source>
</evidence>
<comment type="subcellular location">
    <subcellularLocation>
        <location evidence="8">Cytoplasm</location>
    </subcellularLocation>
</comment>